<gene>
    <name evidence="2" type="ORF">FHS65_001513</name>
</gene>
<organism evidence="2 3">
    <name type="scientific">Brevundimonas halotolerans</name>
    <dbReference type="NCBI Taxonomy" id="69670"/>
    <lineage>
        <taxon>Bacteria</taxon>
        <taxon>Pseudomonadati</taxon>
        <taxon>Pseudomonadota</taxon>
        <taxon>Alphaproteobacteria</taxon>
        <taxon>Caulobacterales</taxon>
        <taxon>Caulobacteraceae</taxon>
        <taxon>Brevundimonas</taxon>
    </lineage>
</organism>
<dbReference type="OrthoDB" id="7618329at2"/>
<keyword evidence="1" id="KW-1133">Transmembrane helix</keyword>
<reference evidence="2 3" key="1">
    <citation type="submission" date="2020-08" db="EMBL/GenBank/DDBJ databases">
        <title>Genomic Encyclopedia of Type Strains, Phase IV (KMG-IV): sequencing the most valuable type-strain genomes for metagenomic binning, comparative biology and taxonomic classification.</title>
        <authorList>
            <person name="Goeker M."/>
        </authorList>
    </citation>
    <scope>NUCLEOTIDE SEQUENCE [LARGE SCALE GENOMIC DNA]</scope>
    <source>
        <strain evidence="2 3">DSM 24448</strain>
    </source>
</reference>
<dbReference type="EMBL" id="JACIJB010000005">
    <property type="protein sequence ID" value="MBB5660762.1"/>
    <property type="molecule type" value="Genomic_DNA"/>
</dbReference>
<dbReference type="Proteomes" id="UP000548978">
    <property type="component" value="Unassembled WGS sequence"/>
</dbReference>
<feature type="transmembrane region" description="Helical" evidence="1">
    <location>
        <begin position="101"/>
        <end position="122"/>
    </location>
</feature>
<evidence type="ECO:0000313" key="3">
    <source>
        <dbReference type="Proteomes" id="UP000548978"/>
    </source>
</evidence>
<dbReference type="RefSeq" id="WP_123288014.1">
    <property type="nucleotide sequence ID" value="NZ_JACIJB010000005.1"/>
</dbReference>
<keyword evidence="1" id="KW-0472">Membrane</keyword>
<keyword evidence="1" id="KW-0812">Transmembrane</keyword>
<evidence type="ECO:0000313" key="2">
    <source>
        <dbReference type="EMBL" id="MBB5660762.1"/>
    </source>
</evidence>
<proteinExistence type="predicted"/>
<accession>A0A7W9A3G6</accession>
<feature type="transmembrane region" description="Helical" evidence="1">
    <location>
        <begin position="158"/>
        <end position="175"/>
    </location>
</feature>
<protein>
    <submittedName>
        <fullName evidence="2">Uncharacterized protein</fullName>
    </submittedName>
</protein>
<feature type="transmembrane region" description="Helical" evidence="1">
    <location>
        <begin position="181"/>
        <end position="200"/>
    </location>
</feature>
<sequence>MPHHDTTSPQDDIAYIRALAEEGRNTPVLGGGVLIVAGTVFGIASLIHYGIDSGLIAAEPVVYNYVWLGALVLFFIGLIGLKSKIRSKPGARSAVNRAVGAGWMGVGLGIFTMALSMAILSYKLQSEVPVFLFPSLIFALYGAGWAVSATMSGQKWQWWLAIGGWVGAPAIASLIGTPVLWLGYAAGLVLLALIPGLILVRQEPAEVI</sequence>
<feature type="transmembrane region" description="Helical" evidence="1">
    <location>
        <begin position="63"/>
        <end position="81"/>
    </location>
</feature>
<feature type="transmembrane region" description="Helical" evidence="1">
    <location>
        <begin position="128"/>
        <end position="146"/>
    </location>
</feature>
<name>A0A7W9A3G6_9CAUL</name>
<evidence type="ECO:0000256" key="1">
    <source>
        <dbReference type="SAM" id="Phobius"/>
    </source>
</evidence>
<comment type="caution">
    <text evidence="2">The sequence shown here is derived from an EMBL/GenBank/DDBJ whole genome shotgun (WGS) entry which is preliminary data.</text>
</comment>
<feature type="transmembrane region" description="Helical" evidence="1">
    <location>
        <begin position="28"/>
        <end position="51"/>
    </location>
</feature>
<keyword evidence="3" id="KW-1185">Reference proteome</keyword>
<dbReference type="AlphaFoldDB" id="A0A7W9A3G6"/>